<evidence type="ECO:0000256" key="1">
    <source>
        <dbReference type="SAM" id="MobiDB-lite"/>
    </source>
</evidence>
<dbReference type="Proteomes" id="UP000276215">
    <property type="component" value="Unassembled WGS sequence"/>
</dbReference>
<gene>
    <name evidence="2" type="ORF">L873DRAFT_1812354</name>
</gene>
<organism evidence="2 3">
    <name type="scientific">Choiromyces venosus 120613-1</name>
    <dbReference type="NCBI Taxonomy" id="1336337"/>
    <lineage>
        <taxon>Eukaryota</taxon>
        <taxon>Fungi</taxon>
        <taxon>Dikarya</taxon>
        <taxon>Ascomycota</taxon>
        <taxon>Pezizomycotina</taxon>
        <taxon>Pezizomycetes</taxon>
        <taxon>Pezizales</taxon>
        <taxon>Tuberaceae</taxon>
        <taxon>Choiromyces</taxon>
    </lineage>
</organism>
<evidence type="ECO:0000313" key="2">
    <source>
        <dbReference type="EMBL" id="RPA95806.1"/>
    </source>
</evidence>
<proteinExistence type="predicted"/>
<feature type="compositionally biased region" description="Basic and acidic residues" evidence="1">
    <location>
        <begin position="156"/>
        <end position="197"/>
    </location>
</feature>
<feature type="compositionally biased region" description="Basic residues" evidence="1">
    <location>
        <begin position="239"/>
        <end position="251"/>
    </location>
</feature>
<sequence>MEKKTIVNSHSFPPKLYISRTPLQRAAITINALANSEYLAHFPGITQEDVAYAKWIVQCLPSNTSNSTTPILAFAISTSMSLASSGEFEAYASLQNAVTAHAILEHWKLVKTSRKFSTPIPFIKSSGNCINVWDALEKCWGRKVAEDSWVDYVTGDGKEGRDNGGKEAGGHERSAASREKGDLRDRPWKRAHADLLHIDTVGTGSGEDSDGEESQDHREKTNVADPDSMPTNTAAGRKGANKKPNVKTRKRAGSDSLLIPPPSRVRSSPPCTRSWSQCL</sequence>
<keyword evidence="3" id="KW-1185">Reference proteome</keyword>
<dbReference type="AlphaFoldDB" id="A0A3N4JC10"/>
<feature type="region of interest" description="Disordered" evidence="1">
    <location>
        <begin position="153"/>
        <end position="279"/>
    </location>
</feature>
<name>A0A3N4JC10_9PEZI</name>
<accession>A0A3N4JC10</accession>
<reference evidence="2 3" key="1">
    <citation type="journal article" date="2018" name="Nat. Ecol. Evol.">
        <title>Pezizomycetes genomes reveal the molecular basis of ectomycorrhizal truffle lifestyle.</title>
        <authorList>
            <person name="Murat C."/>
            <person name="Payen T."/>
            <person name="Noel B."/>
            <person name="Kuo A."/>
            <person name="Morin E."/>
            <person name="Chen J."/>
            <person name="Kohler A."/>
            <person name="Krizsan K."/>
            <person name="Balestrini R."/>
            <person name="Da Silva C."/>
            <person name="Montanini B."/>
            <person name="Hainaut M."/>
            <person name="Levati E."/>
            <person name="Barry K.W."/>
            <person name="Belfiori B."/>
            <person name="Cichocki N."/>
            <person name="Clum A."/>
            <person name="Dockter R.B."/>
            <person name="Fauchery L."/>
            <person name="Guy J."/>
            <person name="Iotti M."/>
            <person name="Le Tacon F."/>
            <person name="Lindquist E.A."/>
            <person name="Lipzen A."/>
            <person name="Malagnac F."/>
            <person name="Mello A."/>
            <person name="Molinier V."/>
            <person name="Miyauchi S."/>
            <person name="Poulain J."/>
            <person name="Riccioni C."/>
            <person name="Rubini A."/>
            <person name="Sitrit Y."/>
            <person name="Splivallo R."/>
            <person name="Traeger S."/>
            <person name="Wang M."/>
            <person name="Zifcakova L."/>
            <person name="Wipf D."/>
            <person name="Zambonelli A."/>
            <person name="Paolocci F."/>
            <person name="Nowrousian M."/>
            <person name="Ottonello S."/>
            <person name="Baldrian P."/>
            <person name="Spatafora J.W."/>
            <person name="Henrissat B."/>
            <person name="Nagy L.G."/>
            <person name="Aury J.M."/>
            <person name="Wincker P."/>
            <person name="Grigoriev I.V."/>
            <person name="Bonfante P."/>
            <person name="Martin F.M."/>
        </authorList>
    </citation>
    <scope>NUCLEOTIDE SEQUENCE [LARGE SCALE GENOMIC DNA]</scope>
    <source>
        <strain evidence="2 3">120613-1</strain>
    </source>
</reference>
<feature type="compositionally biased region" description="Low complexity" evidence="1">
    <location>
        <begin position="264"/>
        <end position="279"/>
    </location>
</feature>
<protein>
    <submittedName>
        <fullName evidence="2">Uncharacterized protein</fullName>
    </submittedName>
</protein>
<evidence type="ECO:0000313" key="3">
    <source>
        <dbReference type="Proteomes" id="UP000276215"/>
    </source>
</evidence>
<dbReference type="EMBL" id="ML120421">
    <property type="protein sequence ID" value="RPA95806.1"/>
    <property type="molecule type" value="Genomic_DNA"/>
</dbReference>
<dbReference type="OrthoDB" id="5415656at2759"/>